<dbReference type="FunFam" id="3.90.226.10:FF:000004">
    <property type="entry name" value="Methylcrotonoyl-CoA carboxylase beta chain"/>
    <property type="match status" value="1"/>
</dbReference>
<dbReference type="InterPro" id="IPR045190">
    <property type="entry name" value="MCCB/AccD1-like"/>
</dbReference>
<accession>A0A0A8ULW5</accession>
<dbReference type="AlphaFoldDB" id="A0A0A8ULW5"/>
<comment type="pathway">
    <text evidence="2">Amino-acid degradation; L-leucine degradation.</text>
</comment>
<dbReference type="InterPro" id="IPR029045">
    <property type="entry name" value="ClpP/crotonase-like_dom_sf"/>
</dbReference>
<dbReference type="OrthoDB" id="9803706at2"/>
<dbReference type="HOGENOM" id="CLU_018822_0_1_6"/>
<dbReference type="RefSeq" id="WP_045105329.1">
    <property type="nucleotide sequence ID" value="NZ_LN681225.1"/>
</dbReference>
<evidence type="ECO:0000313" key="5">
    <source>
        <dbReference type="EMBL" id="CEK09865.1"/>
    </source>
</evidence>
<evidence type="ECO:0000256" key="1">
    <source>
        <dbReference type="ARBA" id="ARBA00006102"/>
    </source>
</evidence>
<evidence type="ECO:0000256" key="2">
    <source>
        <dbReference type="ARBA" id="ARBA00046317"/>
    </source>
</evidence>
<dbReference type="EC" id="6.4.1.4" evidence="5"/>
<keyword evidence="6" id="KW-1185">Reference proteome</keyword>
<sequence length="535" mass="57930">MSKIISQINPGSNEFKANQAAMQSLVTELQTLIKKIAQGGDEKARQRHLKHGKLLPRERLQQLLDPGSPFLELSQLAAYQVYDDYVPAAGIIAGIGYVAGTECMIVVNDATVKGGTYYPLTVKKHLRAQEIAKANHLPCIYLVDSGGAFLPQQDEVFPDRDHFGRIFYNQATLSAANIPQIAVVMGSCTAGGAYVPAMADESIMVQNQATIFLGGPPLVKAATGEVISAEELGGADVHCRHSGVADHYAENDAHALHLARVAVSHLNRIKPESLCRIPSREPAYDPKELNGIVPADPRKPYDIREVIARLVDASELDEFKALYGTTLICGFAHLFGYPIGIIANNGILFGESALKGAHFIELCTQRKIPLLFLQNITGFMVGSKYEAAGIAKHGAKMVTAVANANVPKFTVIVGGSFGAGNYAMCGRAYGPRFLWTWPNARISVMGGEQAANVLAQVNRDKYSKQGTSWPIEEEEAFKAELRAQYEAQGNPYYASARLWDDGVIAPEDTRRILGLSLSAALNAPIGSTQFGVFRM</sequence>
<dbReference type="GO" id="GO:0006552">
    <property type="term" value="P:L-leucine catabolic process"/>
    <property type="evidence" value="ECO:0007669"/>
    <property type="project" value="TreeGrafter"/>
</dbReference>
<dbReference type="InterPro" id="IPR034733">
    <property type="entry name" value="AcCoA_carboxyl_beta"/>
</dbReference>
<evidence type="ECO:0000313" key="6">
    <source>
        <dbReference type="Proteomes" id="UP000032803"/>
    </source>
</evidence>
<dbReference type="KEGG" id="lha:LHA_0782"/>
<evidence type="ECO:0000259" key="4">
    <source>
        <dbReference type="PROSITE" id="PS50989"/>
    </source>
</evidence>
<dbReference type="PANTHER" id="PTHR22855">
    <property type="entry name" value="ACETYL, PROPIONYL, PYRUVATE, AND GLUTACONYL CARBOXYLASE-RELATED"/>
    <property type="match status" value="1"/>
</dbReference>
<dbReference type="InterPro" id="IPR011763">
    <property type="entry name" value="COA_CT_C"/>
</dbReference>
<dbReference type="GO" id="GO:0004485">
    <property type="term" value="F:methylcrotonoyl-CoA carboxylase activity"/>
    <property type="evidence" value="ECO:0007669"/>
    <property type="project" value="UniProtKB-EC"/>
</dbReference>
<feature type="domain" description="CoA carboxyltransferase N-terminal" evidence="3">
    <location>
        <begin position="22"/>
        <end position="278"/>
    </location>
</feature>
<dbReference type="SUPFAM" id="SSF52096">
    <property type="entry name" value="ClpP/crotonase"/>
    <property type="match status" value="2"/>
</dbReference>
<dbReference type="InterPro" id="IPR011762">
    <property type="entry name" value="COA_CT_N"/>
</dbReference>
<dbReference type="PATRIC" id="fig|449.7.peg.2871"/>
<dbReference type="PROSITE" id="PS50989">
    <property type="entry name" value="COA_CT_CTER"/>
    <property type="match status" value="1"/>
</dbReference>
<organism evidence="5 6">
    <name type="scientific">Legionella hackeliae</name>
    <dbReference type="NCBI Taxonomy" id="449"/>
    <lineage>
        <taxon>Bacteria</taxon>
        <taxon>Pseudomonadati</taxon>
        <taxon>Pseudomonadota</taxon>
        <taxon>Gammaproteobacteria</taxon>
        <taxon>Legionellales</taxon>
        <taxon>Legionellaceae</taxon>
        <taxon>Legionella</taxon>
    </lineage>
</organism>
<name>A0A0A8ULW5_LEGHA</name>
<dbReference type="STRING" id="449.LHA_0782"/>
<dbReference type="EMBL" id="LN681225">
    <property type="protein sequence ID" value="CEK09865.1"/>
    <property type="molecule type" value="Genomic_DNA"/>
</dbReference>
<dbReference type="FunFam" id="3.90.226.10:FF:000007">
    <property type="entry name" value="Methylcrotonoyl-CoA carboxylase subunit beta"/>
    <property type="match status" value="1"/>
</dbReference>
<reference evidence="6" key="1">
    <citation type="submission" date="2014-09" db="EMBL/GenBank/DDBJ databases">
        <authorList>
            <person name="Gomez-Valero L."/>
        </authorList>
    </citation>
    <scope>NUCLEOTIDE SEQUENCE [LARGE SCALE GENOMIC DNA]</scope>
    <source>
        <strain evidence="6">ATCC35250</strain>
    </source>
</reference>
<comment type="similarity">
    <text evidence="1">Belongs to the AccD/PCCB family.</text>
</comment>
<dbReference type="Pfam" id="PF01039">
    <property type="entry name" value="Carboxyl_trans"/>
    <property type="match status" value="1"/>
</dbReference>
<dbReference type="Gene3D" id="3.90.226.10">
    <property type="entry name" value="2-enoyl-CoA Hydratase, Chain A, domain 1"/>
    <property type="match status" value="2"/>
</dbReference>
<dbReference type="Proteomes" id="UP000032803">
    <property type="component" value="Chromosome I"/>
</dbReference>
<evidence type="ECO:0000259" key="3">
    <source>
        <dbReference type="PROSITE" id="PS50980"/>
    </source>
</evidence>
<keyword evidence="5" id="KW-0436">Ligase</keyword>
<proteinExistence type="inferred from homology"/>
<feature type="domain" description="CoA carboxyltransferase C-terminal" evidence="4">
    <location>
        <begin position="278"/>
        <end position="527"/>
    </location>
</feature>
<dbReference type="PROSITE" id="PS50980">
    <property type="entry name" value="COA_CT_NTER"/>
    <property type="match status" value="1"/>
</dbReference>
<dbReference type="PANTHER" id="PTHR22855:SF13">
    <property type="entry name" value="METHYLCROTONOYL-COA CARBOXYLASE BETA CHAIN, MITOCHONDRIAL"/>
    <property type="match status" value="1"/>
</dbReference>
<dbReference type="GO" id="GO:1905202">
    <property type="term" value="C:methylcrotonoyl-CoA carboxylase complex"/>
    <property type="evidence" value="ECO:0007669"/>
    <property type="project" value="TreeGrafter"/>
</dbReference>
<protein>
    <submittedName>
        <fullName evidence="5">Methylcrotonoyl-CoA carboxylase beta chain, mitochondrial</fullName>
        <ecNumber evidence="5">6.4.1.4</ecNumber>
    </submittedName>
</protein>
<gene>
    <name evidence="5" type="primary">Mccc</name>
    <name evidence="5" type="ORF">LHA_0782</name>
</gene>